<feature type="non-terminal residue" evidence="1">
    <location>
        <position position="46"/>
    </location>
</feature>
<sequence>MLESEDILLVKEEEVIEGVQGEEEVKVSEDKGAEVKVLDLSELKKK</sequence>
<accession>A0A161M0M3</accession>
<dbReference type="Proteomes" id="UP000092677">
    <property type="component" value="Unassembled WGS sequence"/>
</dbReference>
<protein>
    <submittedName>
        <fullName evidence="1">Transcription termination factor Rho</fullName>
    </submittedName>
</protein>
<comment type="caution">
    <text evidence="1">The sequence shown here is derived from an EMBL/GenBank/DDBJ whole genome shotgun (WGS) entry which is preliminary data.</text>
</comment>
<evidence type="ECO:0000313" key="2">
    <source>
        <dbReference type="Proteomes" id="UP000092677"/>
    </source>
</evidence>
<dbReference type="AlphaFoldDB" id="A0A161M0M3"/>
<organism evidence="1 2">
    <name type="scientific">Ehrlichia ruminantium</name>
    <name type="common">heartwater rickettsia</name>
    <name type="synonym">Cowdria ruminantium</name>
    <dbReference type="NCBI Taxonomy" id="779"/>
    <lineage>
        <taxon>Bacteria</taxon>
        <taxon>Pseudomonadati</taxon>
        <taxon>Pseudomonadota</taxon>
        <taxon>Alphaproteobacteria</taxon>
        <taxon>Rickettsiales</taxon>
        <taxon>Anaplasmataceae</taxon>
        <taxon>Ehrlichia</taxon>
    </lineage>
</organism>
<name>A0A161M0M3_EHRRU</name>
<reference evidence="2" key="1">
    <citation type="submission" date="2016-05" db="EMBL/GenBank/DDBJ databases">
        <title>Draft genome sequences of four strains of Ehrlichia ruminantium, a tick-borne pathogen of ruminants, isolated from Zimbabwe, The Gambia and Ghana.</title>
        <authorList>
            <person name="Nakao R."/>
            <person name="Jongejan F."/>
            <person name="Sugimoto C."/>
        </authorList>
    </citation>
    <scope>NUCLEOTIDE SEQUENCE [LARGE SCALE GENOMIC DNA]</scope>
    <source>
        <strain evidence="2">Kerr Seringe</strain>
    </source>
</reference>
<dbReference type="EMBL" id="BDDL01000100">
    <property type="protein sequence ID" value="GAT77661.1"/>
    <property type="molecule type" value="Genomic_DNA"/>
</dbReference>
<evidence type="ECO:0000313" key="1">
    <source>
        <dbReference type="EMBL" id="GAT77661.1"/>
    </source>
</evidence>
<proteinExistence type="predicted"/>
<gene>
    <name evidence="1" type="primary">rho</name>
    <name evidence="1" type="ORF">EHRUM2_08910</name>
</gene>